<accession>A0A7W6ILF0</accession>
<reference evidence="2 3" key="1">
    <citation type="submission" date="2020-08" db="EMBL/GenBank/DDBJ databases">
        <title>Genomic Encyclopedia of Type Strains, Phase IV (KMG-IV): sequencing the most valuable type-strain genomes for metagenomic binning, comparative biology and taxonomic classification.</title>
        <authorList>
            <person name="Goeker M."/>
        </authorList>
    </citation>
    <scope>NUCLEOTIDE SEQUENCE [LARGE SCALE GENOMIC DNA]</scope>
    <source>
        <strain evidence="2 3">DSM 23447</strain>
    </source>
</reference>
<dbReference type="Proteomes" id="UP000547011">
    <property type="component" value="Unassembled WGS sequence"/>
</dbReference>
<sequence>MQNIAVHLYASQYHAKGKLRWGEPGMGYGFPMPVVGYDSLIGEDRIAQVPE</sequence>
<protein>
    <recommendedName>
        <fullName evidence="1">DUF6968 domain-containing protein</fullName>
    </recommendedName>
</protein>
<evidence type="ECO:0000259" key="1">
    <source>
        <dbReference type="Pfam" id="PF22302"/>
    </source>
</evidence>
<evidence type="ECO:0000313" key="3">
    <source>
        <dbReference type="Proteomes" id="UP000547011"/>
    </source>
</evidence>
<name>A0A7W6ILF0_9HYPH</name>
<proteinExistence type="predicted"/>
<evidence type="ECO:0000313" key="2">
    <source>
        <dbReference type="EMBL" id="MBB4051796.1"/>
    </source>
</evidence>
<gene>
    <name evidence="2" type="ORF">GGR20_001438</name>
</gene>
<dbReference type="InterPro" id="IPR054241">
    <property type="entry name" value="DUF6968"/>
</dbReference>
<dbReference type="Pfam" id="PF22302">
    <property type="entry name" value="DUF6968"/>
    <property type="match status" value="1"/>
</dbReference>
<dbReference type="AlphaFoldDB" id="A0A7W6ILF0"/>
<feature type="domain" description="DUF6968" evidence="1">
    <location>
        <begin position="1"/>
        <end position="32"/>
    </location>
</feature>
<dbReference type="EMBL" id="JACIEW010000003">
    <property type="protein sequence ID" value="MBB4051796.1"/>
    <property type="molecule type" value="Genomic_DNA"/>
</dbReference>
<organism evidence="2 3">
    <name type="scientific">Devosia subaequoris</name>
    <dbReference type="NCBI Taxonomy" id="395930"/>
    <lineage>
        <taxon>Bacteria</taxon>
        <taxon>Pseudomonadati</taxon>
        <taxon>Pseudomonadota</taxon>
        <taxon>Alphaproteobacteria</taxon>
        <taxon>Hyphomicrobiales</taxon>
        <taxon>Devosiaceae</taxon>
        <taxon>Devosia</taxon>
    </lineage>
</organism>
<keyword evidence="3" id="KW-1185">Reference proteome</keyword>
<comment type="caution">
    <text evidence="2">The sequence shown here is derived from an EMBL/GenBank/DDBJ whole genome shotgun (WGS) entry which is preliminary data.</text>
</comment>